<sequence length="70" mass="7593">MTNHVEIVSQLAEQLSESKQQLLPAMAKVVVQAIQSNEKTDDLLQVIGAVSGHGLKAEDLLIAIRNELSK</sequence>
<proteinExistence type="predicted"/>
<reference evidence="1" key="1">
    <citation type="submission" date="2016-10" db="EMBL/GenBank/DDBJ databases">
        <title>Evolution and Comparative Genomics of Conjugative MDR Plasmids in Vibrio species.</title>
        <authorList>
            <person name="Li R."/>
            <person name="Ye L."/>
            <person name="Wong M.Ho.Yin."/>
            <person name="Zheng Z."/>
            <person name="Chan E.Wai.Chi."/>
            <person name="Chen S."/>
        </authorList>
    </citation>
    <scope>NUCLEOTIDE SEQUENCE</scope>
    <source>
        <plasmid evidence="1">pVPS91</plasmid>
    </source>
</reference>
<dbReference type="RefSeq" id="WP_017086069.1">
    <property type="nucleotide sequence ID" value="NZ_CP035701.1"/>
</dbReference>
<organism evidence="1">
    <name type="scientific">Vibrio parahaemolyticus</name>
    <dbReference type="NCBI Taxonomy" id="670"/>
    <lineage>
        <taxon>Bacteria</taxon>
        <taxon>Pseudomonadati</taxon>
        <taxon>Pseudomonadota</taxon>
        <taxon>Gammaproteobacteria</taxon>
        <taxon>Vibrionales</taxon>
        <taxon>Vibrionaceae</taxon>
        <taxon>Vibrio</taxon>
    </lineage>
</organism>
<protein>
    <submittedName>
        <fullName evidence="1">Uncharacterized protein</fullName>
    </submittedName>
</protein>
<accession>A0A1P8DR78</accession>
<evidence type="ECO:0000313" key="1">
    <source>
        <dbReference type="EMBL" id="APU91627.1"/>
    </source>
</evidence>
<name>A0A1P8DR78_VIBPH</name>
<dbReference type="EMBL" id="KX957972">
    <property type="protein sequence ID" value="APU91627.1"/>
    <property type="molecule type" value="Genomic_DNA"/>
</dbReference>
<keyword evidence="1" id="KW-0614">Plasmid</keyword>
<geneLocation type="plasmid" evidence="1">
    <name>pVPS91</name>
</geneLocation>
<dbReference type="GeneID" id="83585772"/>
<dbReference type="AlphaFoldDB" id="A0A1P8DR78"/>